<name>A0ACC2SGU7_9FUNG</name>
<organism evidence="1 2">
    <name type="scientific">Entomophthora muscae</name>
    <dbReference type="NCBI Taxonomy" id="34485"/>
    <lineage>
        <taxon>Eukaryota</taxon>
        <taxon>Fungi</taxon>
        <taxon>Fungi incertae sedis</taxon>
        <taxon>Zoopagomycota</taxon>
        <taxon>Entomophthoromycotina</taxon>
        <taxon>Entomophthoromycetes</taxon>
        <taxon>Entomophthorales</taxon>
        <taxon>Entomophthoraceae</taxon>
        <taxon>Entomophthora</taxon>
    </lineage>
</organism>
<accession>A0ACC2SGU7</accession>
<comment type="caution">
    <text evidence="1">The sequence shown here is derived from an EMBL/GenBank/DDBJ whole genome shotgun (WGS) entry which is preliminary data.</text>
</comment>
<keyword evidence="2" id="KW-1185">Reference proteome</keyword>
<proteinExistence type="predicted"/>
<sequence>MNHLIFTAVLTACLGIGGYQSGPELFGPSPEGLGQNSYYDPGQLNSSQTGPWPPLVSPHSTLSVAMYTSMYYILTYFSGSFGRYNVHAKIFCWLMTVYPIVTALTGFQFANLLPYVLQVIPTITGYYNGTQPNIIQAFTGPKLEITSQVPPCSDPQIIEANSKQAAKEKERLQKIFVPICQKHEVGDKVWVMNVDKSKLQPKKVGPAIILKVNNNNTYLVQGLRKRKQDKTLHHNRLQPCKARQKQQETSLPATKQQLVQYGSWAPDNLPEDLFPEEADLQLGGCQTCRLDPPTRFQPSRFVTRNLITRSPKARLGSQLKLLNLST</sequence>
<dbReference type="EMBL" id="QTSX02005060">
    <property type="protein sequence ID" value="KAJ9061527.1"/>
    <property type="molecule type" value="Genomic_DNA"/>
</dbReference>
<gene>
    <name evidence="1" type="ORF">DSO57_1019719</name>
</gene>
<reference evidence="1" key="1">
    <citation type="submission" date="2022-04" db="EMBL/GenBank/DDBJ databases">
        <title>Genome of the entomopathogenic fungus Entomophthora muscae.</title>
        <authorList>
            <person name="Elya C."/>
            <person name="Lovett B.R."/>
            <person name="Lee E."/>
            <person name="Macias A.M."/>
            <person name="Hajek A.E."/>
            <person name="De Bivort B.L."/>
            <person name="Kasson M.T."/>
            <person name="De Fine Licht H.H."/>
            <person name="Stajich J.E."/>
        </authorList>
    </citation>
    <scope>NUCLEOTIDE SEQUENCE</scope>
    <source>
        <strain evidence="1">Berkeley</strain>
    </source>
</reference>
<evidence type="ECO:0000313" key="2">
    <source>
        <dbReference type="Proteomes" id="UP001165960"/>
    </source>
</evidence>
<protein>
    <submittedName>
        <fullName evidence="1">Uncharacterized protein</fullName>
    </submittedName>
</protein>
<dbReference type="Proteomes" id="UP001165960">
    <property type="component" value="Unassembled WGS sequence"/>
</dbReference>
<evidence type="ECO:0000313" key="1">
    <source>
        <dbReference type="EMBL" id="KAJ9061527.1"/>
    </source>
</evidence>